<proteinExistence type="predicted"/>
<name>A0A6L9LD71_9BACT</name>
<evidence type="ECO:0000313" key="1">
    <source>
        <dbReference type="EMBL" id="NDU97527.1"/>
    </source>
</evidence>
<accession>A0A6L9LD71</accession>
<organism evidence="1 2">
    <name type="scientific">Spirosoma terrae</name>
    <dbReference type="NCBI Taxonomy" id="1968276"/>
    <lineage>
        <taxon>Bacteria</taxon>
        <taxon>Pseudomonadati</taxon>
        <taxon>Bacteroidota</taxon>
        <taxon>Cytophagia</taxon>
        <taxon>Cytophagales</taxon>
        <taxon>Cytophagaceae</taxon>
        <taxon>Spirosoma</taxon>
    </lineage>
</organism>
<dbReference type="RefSeq" id="WP_163953046.1">
    <property type="nucleotide sequence ID" value="NZ_JAAFZH010000011.1"/>
</dbReference>
<protein>
    <submittedName>
        <fullName evidence="1">Uncharacterized protein</fullName>
    </submittedName>
</protein>
<gene>
    <name evidence="1" type="ORF">GK108_21770</name>
</gene>
<dbReference type="EMBL" id="JAAFZH010000011">
    <property type="protein sequence ID" value="NDU97527.1"/>
    <property type="molecule type" value="Genomic_DNA"/>
</dbReference>
<dbReference type="AlphaFoldDB" id="A0A6L9LD71"/>
<evidence type="ECO:0000313" key="2">
    <source>
        <dbReference type="Proteomes" id="UP000474175"/>
    </source>
</evidence>
<sequence length="87" mass="9943">MAHKMKMTIGNIIGLWFGVDTPIRQYKIKVNPELWEACQQVSVTFTPPSGAVSVDRYRKSDMVAFAIAVQQELSQYKPIEEEAYEYA</sequence>
<reference evidence="1 2" key="1">
    <citation type="submission" date="2020-02" db="EMBL/GenBank/DDBJ databases">
        <title>Draft genome sequence of two Spirosoma agri KCTC 52727 and Spirosoma terrae KCTC 52035.</title>
        <authorList>
            <person name="Rojas J."/>
            <person name="Ambika Manirajan B."/>
            <person name="Suarez C."/>
            <person name="Ratering S."/>
            <person name="Schnell S."/>
        </authorList>
    </citation>
    <scope>NUCLEOTIDE SEQUENCE [LARGE SCALE GENOMIC DNA]</scope>
    <source>
        <strain evidence="1 2">KCTC 52035</strain>
    </source>
</reference>
<dbReference type="Proteomes" id="UP000474175">
    <property type="component" value="Unassembled WGS sequence"/>
</dbReference>
<comment type="caution">
    <text evidence="1">The sequence shown here is derived from an EMBL/GenBank/DDBJ whole genome shotgun (WGS) entry which is preliminary data.</text>
</comment>
<keyword evidence="2" id="KW-1185">Reference proteome</keyword>